<dbReference type="Proteomes" id="UP000234775">
    <property type="component" value="Unassembled WGS sequence"/>
</dbReference>
<keyword evidence="4" id="KW-1185">Reference proteome</keyword>
<comment type="caution">
    <text evidence="1">The sequence shown here is derived from an EMBL/GenBank/DDBJ whole genome shotgun (WGS) entry which is preliminary data.</text>
</comment>
<dbReference type="STRING" id="87541.AWM71_02025"/>
<evidence type="ECO:0000313" key="3">
    <source>
        <dbReference type="Proteomes" id="UP000070422"/>
    </source>
</evidence>
<dbReference type="AlphaFoldDB" id="A0A133Y3K8"/>
<dbReference type="Gene3D" id="3.90.550.10">
    <property type="entry name" value="Spore Coat Polysaccharide Biosynthesis Protein SpsA, Chain A"/>
    <property type="match status" value="1"/>
</dbReference>
<proteinExistence type="predicted"/>
<dbReference type="RefSeq" id="WP_060936524.1">
    <property type="nucleotide sequence ID" value="NZ_JASOZP010000001.1"/>
</dbReference>
<evidence type="ECO:0000313" key="2">
    <source>
        <dbReference type="EMBL" id="PKY92099.1"/>
    </source>
</evidence>
<dbReference type="SUPFAM" id="SSF53756">
    <property type="entry name" value="UDP-Glycosyltransferase/glycogen phosphorylase"/>
    <property type="match status" value="1"/>
</dbReference>
<dbReference type="CDD" id="cd02513">
    <property type="entry name" value="CMP-NeuAc_Synthase"/>
    <property type="match status" value="1"/>
</dbReference>
<keyword evidence="1" id="KW-0548">Nucleotidyltransferase</keyword>
<dbReference type="PANTHER" id="PTHR21485">
    <property type="entry name" value="HAD SUPERFAMILY MEMBERS CMAS AND KDSC"/>
    <property type="match status" value="1"/>
</dbReference>
<dbReference type="GO" id="GO:0008781">
    <property type="term" value="F:N-acylneuraminate cytidylyltransferase activity"/>
    <property type="evidence" value="ECO:0007669"/>
    <property type="project" value="TreeGrafter"/>
</dbReference>
<dbReference type="Proteomes" id="UP000070422">
    <property type="component" value="Unassembled WGS sequence"/>
</dbReference>
<keyword evidence="1" id="KW-0808">Transferase</keyword>
<reference evidence="1 3" key="1">
    <citation type="submission" date="2016-01" db="EMBL/GenBank/DDBJ databases">
        <authorList>
            <person name="Oliw E.H."/>
        </authorList>
    </citation>
    <scope>NUCLEOTIDE SEQUENCE [LARGE SCALE GENOMIC DNA]</scope>
    <source>
        <strain evidence="1 3">KA00635</strain>
    </source>
</reference>
<dbReference type="Pfam" id="PF13692">
    <property type="entry name" value="Glyco_trans_1_4"/>
    <property type="match status" value="1"/>
</dbReference>
<organism evidence="1 3">
    <name type="scientific">Aerococcus christensenii</name>
    <dbReference type="NCBI Taxonomy" id="87541"/>
    <lineage>
        <taxon>Bacteria</taxon>
        <taxon>Bacillati</taxon>
        <taxon>Bacillota</taxon>
        <taxon>Bacilli</taxon>
        <taxon>Lactobacillales</taxon>
        <taxon>Aerococcaceae</taxon>
        <taxon>Aerococcus</taxon>
    </lineage>
</organism>
<evidence type="ECO:0000313" key="4">
    <source>
        <dbReference type="Proteomes" id="UP000234775"/>
    </source>
</evidence>
<dbReference type="Pfam" id="PF02348">
    <property type="entry name" value="CTP_transf_3"/>
    <property type="match status" value="1"/>
</dbReference>
<dbReference type="SUPFAM" id="SSF53448">
    <property type="entry name" value="Nucleotide-diphospho-sugar transferases"/>
    <property type="match status" value="1"/>
</dbReference>
<dbReference type="InterPro" id="IPR029044">
    <property type="entry name" value="Nucleotide-diphossugar_trans"/>
</dbReference>
<reference evidence="2 4" key="2">
    <citation type="submission" date="2017-12" db="EMBL/GenBank/DDBJ databases">
        <title>Phylogenetic diversity of female urinary microbiome.</title>
        <authorList>
            <person name="Thomas-White K."/>
            <person name="Wolfe A.J."/>
        </authorList>
    </citation>
    <scope>NUCLEOTIDE SEQUENCE [LARGE SCALE GENOMIC DNA]</scope>
    <source>
        <strain evidence="2 4">UMB0844</strain>
    </source>
</reference>
<dbReference type="EMBL" id="LSCQ01000020">
    <property type="protein sequence ID" value="KXB37736.1"/>
    <property type="molecule type" value="Genomic_DNA"/>
</dbReference>
<dbReference type="InterPro" id="IPR003329">
    <property type="entry name" value="Cytidylyl_trans"/>
</dbReference>
<dbReference type="OrthoDB" id="9805604at2"/>
<dbReference type="InterPro" id="IPR050793">
    <property type="entry name" value="CMP-NeuNAc_synthase"/>
</dbReference>
<dbReference type="Gene3D" id="3.40.50.2000">
    <property type="entry name" value="Glycogen Phosphorylase B"/>
    <property type="match status" value="1"/>
</dbReference>
<dbReference type="PATRIC" id="fig|87541.4.peg.455"/>
<dbReference type="PANTHER" id="PTHR21485:SF3">
    <property type="entry name" value="N-ACYLNEURAMINATE CYTIDYLYLTRANSFERASE"/>
    <property type="match status" value="1"/>
</dbReference>
<sequence length="544" mass="61633">MKILAVIPARGGSRGIPRKNVRILEGHPLIAYAIRNAQKSQYDMDVCVTTDDEEIARVATSYQAQVIDRGQGLAEDHVTLDPVIYDAYQKMEEKKGKTYDVIITLQATSPLLTTKTLDKAIDYLMEHEDVETIISVVNHPHLSWGKNEEGEIIPHYKERLNRQYLPANYFETGAFLITRAQAMQENSRIGKKLSVFEVPENEAVDIDRPQDWWVCENELSKKTILIRVEGYSKIGLGHVYRGLALAYGLIHHQVHFVTSEKSDLAQKKLEASHFPYSVISSDEEMIDLIKTYHADVVVNDMLNTSLSYMEALKELPVRLINFEDLGPGADLADAVINDLYAPQKSGNQYYWGSDYYVIRDEFLFASVSEFHEKVQEVLVIFGGVDPNNLSQKLLEAIPYVSQNQAIHFTIIVGPGYQAYEALKEEAASLPYAIDVIQNVKVMSDYMKKADLAISSQGRTMLELAAMGVPTVLMAQNEREMTHEFGYLTNGFMNLGLGSHLDSETIGRTLTWLMETPQIRQQMRQQMVRNDLRHGLNRVLKIILE</sequence>
<gene>
    <name evidence="2" type="ORF">CYJ27_01305</name>
    <name evidence="1" type="ORF">HMPREF3187_00453</name>
</gene>
<name>A0A133Y3K8_9LACT</name>
<dbReference type="Gene3D" id="3.40.50.11190">
    <property type="match status" value="1"/>
</dbReference>
<evidence type="ECO:0000313" key="1">
    <source>
        <dbReference type="EMBL" id="KXB37736.1"/>
    </source>
</evidence>
<accession>A0A133Y3K8</accession>
<protein>
    <submittedName>
        <fullName evidence="1 2">Cytidylyltransferase</fullName>
    </submittedName>
</protein>
<dbReference type="EMBL" id="PKGZ01000001">
    <property type="protein sequence ID" value="PKY92099.1"/>
    <property type="molecule type" value="Genomic_DNA"/>
</dbReference>